<comment type="similarity">
    <text evidence="1">Belongs to the cytochrome P450 family.</text>
</comment>
<keyword evidence="4" id="KW-1185">Reference proteome</keyword>
<dbReference type="PRINTS" id="PR00359">
    <property type="entry name" value="BP450"/>
</dbReference>
<dbReference type="EMBL" id="BNEK01000005">
    <property type="protein sequence ID" value="GHJ31916.1"/>
    <property type="molecule type" value="Genomic_DNA"/>
</dbReference>
<accession>A0ABQ3U8I3</accession>
<name>A0ABQ3U8I3_STRHY</name>
<feature type="compositionally biased region" description="Low complexity" evidence="2">
    <location>
        <begin position="458"/>
        <end position="469"/>
    </location>
</feature>
<comment type="caution">
    <text evidence="3">The sequence shown here is derived from an EMBL/GenBank/DDBJ whole genome shotgun (WGS) entry which is preliminary data.</text>
</comment>
<feature type="region of interest" description="Disordered" evidence="2">
    <location>
        <begin position="432"/>
        <end position="499"/>
    </location>
</feature>
<protein>
    <submittedName>
        <fullName evidence="3">Cytochrome P450</fullName>
    </submittedName>
</protein>
<dbReference type="InterPro" id="IPR036396">
    <property type="entry name" value="Cyt_P450_sf"/>
</dbReference>
<proteinExistence type="inferred from homology"/>
<feature type="compositionally biased region" description="Polar residues" evidence="2">
    <location>
        <begin position="470"/>
        <end position="483"/>
    </location>
</feature>
<reference evidence="3" key="1">
    <citation type="submission" date="2024-05" db="EMBL/GenBank/DDBJ databases">
        <title>Whole genome shotgun sequence of Streptomyces hygroscopicus NBRC 113678.</title>
        <authorList>
            <person name="Komaki H."/>
            <person name="Tamura T."/>
        </authorList>
    </citation>
    <scope>NUCLEOTIDE SEQUENCE</scope>
    <source>
        <strain evidence="3">N11-34</strain>
    </source>
</reference>
<dbReference type="PANTHER" id="PTHR46696">
    <property type="entry name" value="P450, PUTATIVE (EUROFUNG)-RELATED"/>
    <property type="match status" value="1"/>
</dbReference>
<dbReference type="Proteomes" id="UP001054854">
    <property type="component" value="Unassembled WGS sequence"/>
</dbReference>
<dbReference type="SUPFAM" id="SSF48264">
    <property type="entry name" value="Cytochrome P450"/>
    <property type="match status" value="1"/>
</dbReference>
<sequence>MTYRPDAEAATGTVPPPGCPAHAGGPAFGSGGSGARVPMYGADFAADPHAYYARMRASGPISPVELAPGVDAWLVTSYSLALDVLRDTDRFAKDPRNWAALNDGRVPADSPVLGMMMYRPNALFSDGEAHARYRGAINDSHSRIDPHALSEYVERSAETVIDAFAERGEADLLSEYAAIIPLLVFNQLFGSAPERGSELVRFMGILFDASSREATRANEDMLRYLADLIAAKRRQPGADVTSWLIAHPAELTDEELVQQIALLLATGTEAQMNLISNALLLLLSDDRFAGELSGGSLPVQDALDEVLWTNPPLANFGTRFARYDLRLGGVQVRAGEPVLTSYAAANNDPALAGTGRTGNRSHLAWSVGAHRCPADGTARVIASVAIEKLLDRLPDMELAVPAEQLTWRPGPFHRALTALPVRFPCLARPAPGPAAQLPTAAVSAPPQPDEPQGENRWSTSPVPLSSTPPAGTSTAKSPASGSTARRRAWNSLGEWWRGQ</sequence>
<evidence type="ECO:0000256" key="2">
    <source>
        <dbReference type="SAM" id="MobiDB-lite"/>
    </source>
</evidence>
<gene>
    <name evidence="3" type="ORF">TPA0910_63490</name>
</gene>
<evidence type="ECO:0000313" key="3">
    <source>
        <dbReference type="EMBL" id="GHJ31916.1"/>
    </source>
</evidence>
<dbReference type="Gene3D" id="1.10.630.10">
    <property type="entry name" value="Cytochrome P450"/>
    <property type="match status" value="1"/>
</dbReference>
<dbReference type="CDD" id="cd20623">
    <property type="entry name" value="CYP_unk"/>
    <property type="match status" value="1"/>
</dbReference>
<organism evidence="3 4">
    <name type="scientific">Streptomyces hygroscopicus</name>
    <dbReference type="NCBI Taxonomy" id="1912"/>
    <lineage>
        <taxon>Bacteria</taxon>
        <taxon>Bacillati</taxon>
        <taxon>Actinomycetota</taxon>
        <taxon>Actinomycetes</taxon>
        <taxon>Kitasatosporales</taxon>
        <taxon>Streptomycetaceae</taxon>
        <taxon>Streptomyces</taxon>
        <taxon>Streptomyces violaceusniger group</taxon>
    </lineage>
</organism>
<evidence type="ECO:0000313" key="4">
    <source>
        <dbReference type="Proteomes" id="UP001054854"/>
    </source>
</evidence>
<dbReference type="PANTHER" id="PTHR46696:SF1">
    <property type="entry name" value="CYTOCHROME P450 YJIB-RELATED"/>
    <property type="match status" value="1"/>
</dbReference>
<evidence type="ECO:0000256" key="1">
    <source>
        <dbReference type="ARBA" id="ARBA00010617"/>
    </source>
</evidence>
<dbReference type="InterPro" id="IPR002397">
    <property type="entry name" value="Cyt_P450_B"/>
</dbReference>
<feature type="region of interest" description="Disordered" evidence="2">
    <location>
        <begin position="1"/>
        <end position="21"/>
    </location>
</feature>